<accession>A0ABP0PEH2</accession>
<organism evidence="6 7">
    <name type="scientific">Durusdinium trenchii</name>
    <dbReference type="NCBI Taxonomy" id="1381693"/>
    <lineage>
        <taxon>Eukaryota</taxon>
        <taxon>Sar</taxon>
        <taxon>Alveolata</taxon>
        <taxon>Dinophyceae</taxon>
        <taxon>Suessiales</taxon>
        <taxon>Symbiodiniaceae</taxon>
        <taxon>Durusdinium</taxon>
    </lineage>
</organism>
<evidence type="ECO:0000256" key="4">
    <source>
        <dbReference type="SAM" id="Phobius"/>
    </source>
</evidence>
<reference evidence="6 7" key="1">
    <citation type="submission" date="2024-02" db="EMBL/GenBank/DDBJ databases">
        <authorList>
            <person name="Chen Y."/>
            <person name="Shah S."/>
            <person name="Dougan E. K."/>
            <person name="Thang M."/>
            <person name="Chan C."/>
        </authorList>
    </citation>
    <scope>NUCLEOTIDE SEQUENCE [LARGE SCALE GENOMIC DNA]</scope>
</reference>
<feature type="transmembrane region" description="Helical" evidence="4">
    <location>
        <begin position="806"/>
        <end position="829"/>
    </location>
</feature>
<dbReference type="SMART" id="SM00181">
    <property type="entry name" value="EGF"/>
    <property type="match status" value="2"/>
</dbReference>
<dbReference type="PANTHER" id="PTHR44103:SF1">
    <property type="entry name" value="PROPROTEIN CONVERTASE P"/>
    <property type="match status" value="1"/>
</dbReference>
<sequence length="2325" mass="256336">MSSNQILPPSIPALPQLTAPHRTTYWQKAHLGILRLFAAQYLRPSQAMPITPDGKTLLRQLTAKNRENALVLQQSGLRQLVIFLELGTRGWAEVFGFGGFDPIGGWAWHPAEFECWPQQEALLSCVVAKDLQLAAYACGAGGPGEHGGGRGGGVNFILTEPAMTVRMAAKLAAPYVVDWDGDGVEDLLMGDHNGLVRYYSKHPNGRYYVRTGSDNPFRFIAPEKGLTNLSAASPVAVDFDQDGTLDLLLAVAGRIHYYRQSEDGTLAEVEAARSPFRNVTCSWAFCRFHAADWDADGDIDLVVPAGQGLAYLENVEGELVPRTGAENPFRYFSGGYVANHRGWDGLYSSPFMVDWDGDGDLDLLVGTAEGSVLYFERTASGRIVQLQGEQSPFQSVGTHYYPSVHAAFRSGHPRMELFIGDVDGKVTLYAREQNQHLTPQLGASNPFYALGLLTSAVPAWPLIDENKDRYLMFQEANVSSNMIGRARVQVFQELKNHSLINITTTGTPLAAIGARWLQAGEPVDVDFNKDGQVDRLTIWPDGRIAYEERNAQGVLVLKEGPESPFDGLNLDNGLADGKVTGFLPIDWNHDGNMDLLVGAWGPRHLKYFQAGWCKVKAPCSLKGICGADGYCTCMSGYTLNDCSGCRRGYFTKISPLADLVQYSCAACPGKGSDAGLCSFRGLCSDDFHAKSAYEERNRLQKSMLAGNGTCTCSTFFHGKDCSLGLCPAGYEYDDALLVAECVPCLPGFYTSLDSNQERCERCPEGSFTSERGTSACSLCRGRLLLYAANEEKTACRSNLVTNLPTFFAVLLWNLMIFLIPLACGMPFIVHDIRRTLGRDGLVRVTTNRHWILHKAVKVRFTGTGVPQLDRAGYAYRARVHTSREVELVTAKCRSPVVEAMASSSGQVQVFWRHAIAFTGVLGVPFSLWLVLLFVLYIAFLAIFWEQYERPMLACVFHLALGATIAILGHWLRWQTISQTQIIQDVQVFDRQLRRRFPRPMTCEKGPARAIEPQQLLRFLDFFRNHIGNRTTYYVVHNIILPLTEPYRLSYAEVAGPSTCHRRWFVSHYWGTDFAHLVSSVERHSQDCSTDFTEKYPYWICTFSNNQWAVSEELGDSYLESSFYQALRGKGTLGTVMVFDEEAMPLTRSWCLFELLQTVLLRGSSHDFKGLMLCSPLGTMNTGKGSLDLAMNVSNKLAKLDLEAAEASNRSDKDMIDNLVRQEGGFEQINEFLVDSISEVLHKLREQFTRNIDSLEKDLARKMNRNLAKGHENGDDYRCSDRARANTAEPSTPKIHATAFQATGLLHFGATDGRLTLDDACFTCSSAEPPMAIALLAKWHPTGRSILQECCALVEAPPIQARLQDRSDGLRLALCTEQLMCPWALSDAPEELEATFTSLAGEVWQDFSLAREVLRALLSGLLELCLEPKTRYRPKYTEMPTDRLGRDCVQPDESVLGTLDVTGRRRPPRPTGDAVRAVRRERQWVALRGLRCARGRNRLEELLLTLRASDVWRRGLQSRDASTQLATGRLANMVANRLDVGCPDEVLLSCLGLMLEAGTPDIHRRKPLYERTLRAGAERELSLCIGVCERRPDVARGEVAEGVLGFVVRAAVSDEWRQVKEALTLKLGDVKAQAAAPCAAWHAVLSLPAPAPNFDIFTLRNSGLMEAVQEMADEVKSTAWVPSFGRSIGRRRRTGPLDRLVLKEGEPDSVEMSRLPNVMRRGHWTPSTRGAHVRHKSLQARDWWDAQLSGDAAQRVADLCLRLGGKAEHEPLGQTVKQPSFIPATLSLLLSLARKSALWSADLFAVVFADYRQVKNKPLSDIEFRPMQISTSSWASTALPQTFQLGSVWASTYRGTASQTRTLALGGGAARNSDAGGSVAASLAAEALPRELRARKELPPVPSFHAQAKPAGGGAGGTSTAPVAPAGAGTGLLRHTEEDSRRVAIFRKERETKAALASLERREREGVEEDVVDLVSGYREGSYPDVEVSLADILEPLARAATEDLGLAEELLLAVWCGLTAKEVLSGAFNGLLSGCLGDVTLVHFLHSLVVRCSQDYGKTLPLPALQRTLGFSELSGIQALEELLESGLGRSGVARLVATGAAEEPGMGELPIRGLFGIFGPDRAIDAMGKAFSCRTASDAFDVENTFGVSSAETYRCQLKRTRSDTPWQMKLAIHREIEGFLITETKQSLAVKTWNDANPRSSIKAGHVILEINGFTDHANMKEQILQATSIDMCICSVLTVLQQVAYEVFEQQQSLYAAVDAIVQPVDVTDLAEGCSICHQDLDARVVRLPCGHDYHDFCIKKWFTTGNHRCPLCNHHLQIDPA</sequence>
<feature type="coiled-coil region" evidence="3">
    <location>
        <begin position="1189"/>
        <end position="1264"/>
    </location>
</feature>
<dbReference type="InterPro" id="IPR000742">
    <property type="entry name" value="EGF"/>
</dbReference>
<name>A0ABP0PEH2_9DINO</name>
<dbReference type="InterPro" id="IPR011641">
    <property type="entry name" value="Tyr-kin_ephrin_A/B_rcpt-like"/>
</dbReference>
<evidence type="ECO:0000313" key="7">
    <source>
        <dbReference type="Proteomes" id="UP001642484"/>
    </source>
</evidence>
<dbReference type="Gene3D" id="2.10.50.10">
    <property type="entry name" value="Tumor Necrosis Factor Receptor, subunit A, domain 2"/>
    <property type="match status" value="1"/>
</dbReference>
<evidence type="ECO:0000256" key="2">
    <source>
        <dbReference type="PROSITE-ProRule" id="PRU00175"/>
    </source>
</evidence>
<evidence type="ECO:0000313" key="6">
    <source>
        <dbReference type="EMBL" id="CAK9073912.1"/>
    </source>
</evidence>
<evidence type="ECO:0000259" key="5">
    <source>
        <dbReference type="PROSITE" id="PS50089"/>
    </source>
</evidence>
<dbReference type="CDD" id="cd16448">
    <property type="entry name" value="RING-H2"/>
    <property type="match status" value="1"/>
</dbReference>
<keyword evidence="2" id="KW-0863">Zinc-finger</keyword>
<feature type="transmembrane region" description="Helical" evidence="4">
    <location>
        <begin position="914"/>
        <end position="944"/>
    </location>
</feature>
<dbReference type="InterPro" id="IPR001841">
    <property type="entry name" value="Znf_RING"/>
</dbReference>
<dbReference type="Pfam" id="PF13517">
    <property type="entry name" value="FG-GAP_3"/>
    <property type="match status" value="1"/>
</dbReference>
<keyword evidence="3" id="KW-0175">Coiled coil</keyword>
<gene>
    <name evidence="6" type="ORF">CCMP2556_LOCUS36417</name>
</gene>
<dbReference type="SMART" id="SM01411">
    <property type="entry name" value="Ephrin_rec_like"/>
    <property type="match status" value="2"/>
</dbReference>
<comment type="caution">
    <text evidence="6">The sequence shown here is derived from an EMBL/GenBank/DDBJ whole genome shotgun (WGS) entry which is preliminary data.</text>
</comment>
<keyword evidence="4" id="KW-0812">Transmembrane</keyword>
<protein>
    <recommendedName>
        <fullName evidence="5">RING-type domain-containing protein</fullName>
    </recommendedName>
</protein>
<dbReference type="InterPro" id="IPR028994">
    <property type="entry name" value="Integrin_alpha_N"/>
</dbReference>
<dbReference type="EMBL" id="CAXAMN010022940">
    <property type="protein sequence ID" value="CAK9073912.1"/>
    <property type="molecule type" value="Genomic_DNA"/>
</dbReference>
<evidence type="ECO:0000256" key="1">
    <source>
        <dbReference type="ARBA" id="ARBA00022729"/>
    </source>
</evidence>
<keyword evidence="2" id="KW-0479">Metal-binding</keyword>
<dbReference type="SUPFAM" id="SSF69318">
    <property type="entry name" value="Integrin alpha N-terminal domain"/>
    <property type="match status" value="1"/>
</dbReference>
<keyword evidence="2" id="KW-0862">Zinc</keyword>
<keyword evidence="4" id="KW-0472">Membrane</keyword>
<dbReference type="Gene3D" id="3.30.40.10">
    <property type="entry name" value="Zinc/RING finger domain, C3HC4 (zinc finger)"/>
    <property type="match status" value="1"/>
</dbReference>
<proteinExistence type="predicted"/>
<evidence type="ECO:0000256" key="3">
    <source>
        <dbReference type="SAM" id="Coils"/>
    </source>
</evidence>
<dbReference type="InterPro" id="IPR013517">
    <property type="entry name" value="FG-GAP"/>
</dbReference>
<dbReference type="Proteomes" id="UP001642484">
    <property type="component" value="Unassembled WGS sequence"/>
</dbReference>
<dbReference type="Gene3D" id="2.130.10.130">
    <property type="entry name" value="Integrin alpha, N-terminal"/>
    <property type="match status" value="1"/>
</dbReference>
<feature type="domain" description="RING-type" evidence="5">
    <location>
        <begin position="2277"/>
        <end position="2317"/>
    </location>
</feature>
<keyword evidence="7" id="KW-1185">Reference proteome</keyword>
<dbReference type="Pfam" id="PF07699">
    <property type="entry name" value="Ephrin_rec_like"/>
    <property type="match status" value="1"/>
</dbReference>
<keyword evidence="4" id="KW-1133">Transmembrane helix</keyword>
<dbReference type="SMART" id="SM00184">
    <property type="entry name" value="RING"/>
    <property type="match status" value="1"/>
</dbReference>
<dbReference type="PROSITE" id="PS50089">
    <property type="entry name" value="ZF_RING_2"/>
    <property type="match status" value="1"/>
</dbReference>
<keyword evidence="1" id="KW-0732">Signal</keyword>
<dbReference type="PANTHER" id="PTHR44103">
    <property type="entry name" value="PROPROTEIN CONVERTASE P"/>
    <property type="match status" value="1"/>
</dbReference>
<dbReference type="InterPro" id="IPR013083">
    <property type="entry name" value="Znf_RING/FYVE/PHD"/>
</dbReference>
<dbReference type="Pfam" id="PF13639">
    <property type="entry name" value="zf-RING_2"/>
    <property type="match status" value="1"/>
</dbReference>
<dbReference type="SUPFAM" id="SSF57850">
    <property type="entry name" value="RING/U-box"/>
    <property type="match status" value="1"/>
</dbReference>